<dbReference type="Pfam" id="PF01255">
    <property type="entry name" value="Prenyltransf"/>
    <property type="match status" value="1"/>
</dbReference>
<dbReference type="Proteomes" id="UP000585802">
    <property type="component" value="Unassembled WGS sequence"/>
</dbReference>
<feature type="binding site" evidence="4">
    <location>
        <position position="235"/>
    </location>
    <ligand>
        <name>Mg(2+)</name>
        <dbReference type="ChEBI" id="CHEBI:18420"/>
    </ligand>
</feature>
<dbReference type="Gene3D" id="3.40.1180.10">
    <property type="entry name" value="Decaprenyl diphosphate synthase-like"/>
    <property type="match status" value="1"/>
</dbReference>
<feature type="active site" evidence="4">
    <location>
        <position position="46"/>
    </location>
</feature>
<comment type="similarity">
    <text evidence="4">Belongs to the UPP synthase family.</text>
</comment>
<comment type="caution">
    <text evidence="4">Lacks conserved residue(s) required for the propagation of feature annotation.</text>
</comment>
<keyword evidence="1 4" id="KW-0808">Transferase</keyword>
<feature type="binding site" evidence="4">
    <location>
        <begin position="91"/>
        <end position="93"/>
    </location>
    <ligand>
        <name>substrate</name>
    </ligand>
</feature>
<proteinExistence type="inferred from homology"/>
<evidence type="ECO:0000256" key="2">
    <source>
        <dbReference type="ARBA" id="ARBA00022723"/>
    </source>
</evidence>
<gene>
    <name evidence="4 5" type="primary">uppS</name>
    <name evidence="5" type="ORF">EYQ70_00420</name>
</gene>
<accession>A0A7J4GTM6</accession>
<dbReference type="InterPro" id="IPR036424">
    <property type="entry name" value="UPP_synth-like_sf"/>
</dbReference>
<feature type="active site" description="Proton acceptor" evidence="4">
    <location>
        <position position="94"/>
    </location>
</feature>
<dbReference type="HAMAP" id="MF_01139">
    <property type="entry name" value="ISPT"/>
    <property type="match status" value="1"/>
</dbReference>
<feature type="binding site" evidence="4">
    <location>
        <begin position="47"/>
        <end position="50"/>
    </location>
    <ligand>
        <name>substrate</name>
    </ligand>
</feature>
<dbReference type="GO" id="GO:0000287">
    <property type="term" value="F:magnesium ion binding"/>
    <property type="evidence" value="ECO:0007669"/>
    <property type="project" value="UniProtKB-UniRule"/>
</dbReference>
<comment type="cofactor">
    <cofactor evidence="4">
        <name>Mg(2+)</name>
        <dbReference type="ChEBI" id="CHEBI:18420"/>
    </cofactor>
    <text evidence="4">Binds 2 magnesium ions per subunit.</text>
</comment>
<evidence type="ECO:0000256" key="1">
    <source>
        <dbReference type="ARBA" id="ARBA00022679"/>
    </source>
</evidence>
<comment type="caution">
    <text evidence="5">The sequence shown here is derived from an EMBL/GenBank/DDBJ whole genome shotgun (WGS) entry which is preliminary data.</text>
</comment>
<dbReference type="InterPro" id="IPR001441">
    <property type="entry name" value="UPP_synth-like"/>
</dbReference>
<evidence type="ECO:0000313" key="6">
    <source>
        <dbReference type="Proteomes" id="UP000585802"/>
    </source>
</evidence>
<feature type="binding site" evidence="4">
    <location>
        <position position="216"/>
    </location>
    <ligand>
        <name>substrate</name>
    </ligand>
</feature>
<evidence type="ECO:0000256" key="3">
    <source>
        <dbReference type="ARBA" id="ARBA00022842"/>
    </source>
</evidence>
<dbReference type="EMBL" id="DUCX01000010">
    <property type="protein sequence ID" value="HIF36880.1"/>
    <property type="molecule type" value="Genomic_DNA"/>
</dbReference>
<dbReference type="PANTHER" id="PTHR10291">
    <property type="entry name" value="DEHYDRODOLICHYL DIPHOSPHATE SYNTHASE FAMILY MEMBER"/>
    <property type="match status" value="1"/>
</dbReference>
<dbReference type="InterPro" id="IPR018520">
    <property type="entry name" value="UPP_synth-like_CS"/>
</dbReference>
<comment type="subunit">
    <text evidence="4">Homodimer.</text>
</comment>
<reference evidence="6" key="1">
    <citation type="journal article" date="2019" name="bioRxiv">
        <title>Genome diversification in globally distributed novel marine Proteobacteria is linked to environmental adaptation.</title>
        <authorList>
            <person name="Zhou Z."/>
            <person name="Tran P.Q."/>
            <person name="Kieft K."/>
            <person name="Anantharaman K."/>
        </authorList>
    </citation>
    <scope>NUCLEOTIDE SEQUENCE [LARGE SCALE GENOMIC DNA]</scope>
</reference>
<dbReference type="PANTHER" id="PTHR10291:SF43">
    <property type="entry name" value="DEHYDRODOLICHYL DIPHOSPHATE SYNTHASE COMPLEX SUBUNIT DHDDS"/>
    <property type="match status" value="1"/>
</dbReference>
<sequence length="267" mass="31341">MLHLFSTVVLRVARRFLSPVYKLYEKRLEREIRKSPVPKHLAVIMDGNRRYAESLGILPHEGHIAGKSTLENLSDWCRSLNITYLTVYAFSLENFSRTEEELEPLMDLFEESFRSAGDDPRVHENRVRIRMIGHREMLPDKVVKAIEYAESRTREYSDFNYNLAVAYGGRQELVRSMEKIANKIKEGKLNPEEIDADLISSNLYTSGLPDPDLILRTSGEERISNFLLWQLAYSELYFADVYWPDMRKIDFLRAIRSFQKRKRRLGQ</sequence>
<dbReference type="SUPFAM" id="SSF64005">
    <property type="entry name" value="Undecaprenyl diphosphate synthase"/>
    <property type="match status" value="1"/>
</dbReference>
<feature type="binding site" evidence="4">
    <location>
        <position position="46"/>
    </location>
    <ligand>
        <name>Mg(2+)</name>
        <dbReference type="ChEBI" id="CHEBI:18420"/>
    </ligand>
</feature>
<dbReference type="EC" id="2.5.1.89" evidence="4"/>
<evidence type="ECO:0000256" key="4">
    <source>
        <dbReference type="HAMAP-Rule" id="MF_01139"/>
    </source>
</evidence>
<name>A0A7J4GTM6_9ARCH</name>
<dbReference type="AlphaFoldDB" id="A0A7J4GTM6"/>
<keyword evidence="2 4" id="KW-0479">Metal-binding</keyword>
<evidence type="ECO:0000313" key="5">
    <source>
        <dbReference type="EMBL" id="HIF36880.1"/>
    </source>
</evidence>
<feature type="binding site" evidence="4">
    <location>
        <position position="95"/>
    </location>
    <ligand>
        <name>substrate</name>
    </ligand>
</feature>
<protein>
    <recommendedName>
        <fullName evidence="4">Tritrans,polycis-undecaprenyl-diphosphate synthase (geranylgeranyl-diphosphate specific)</fullName>
        <ecNumber evidence="4">2.5.1.89</ecNumber>
    </recommendedName>
    <alternativeName>
        <fullName evidence="4">Undecaprenyl diphosphate synthase</fullName>
        <shortName evidence="4">UDS</shortName>
    </alternativeName>
    <alternativeName>
        <fullName evidence="4">Undecaprenyl pyrophosphate synthase</fullName>
        <shortName evidence="4">UPP synthase</shortName>
    </alternativeName>
</protein>
<dbReference type="CDD" id="cd00475">
    <property type="entry name" value="Cis_IPPS"/>
    <property type="match status" value="1"/>
</dbReference>
<dbReference type="FunFam" id="3.40.1180.10:FF:000003">
    <property type="entry name" value="Isoprenyl transferase 2"/>
    <property type="match status" value="1"/>
</dbReference>
<dbReference type="NCBIfam" id="TIGR00055">
    <property type="entry name" value="uppS"/>
    <property type="match status" value="1"/>
</dbReference>
<feature type="binding site" evidence="4">
    <location>
        <position position="63"/>
    </location>
    <ligand>
        <name>substrate</name>
    </ligand>
</feature>
<organism evidence="5 6">
    <name type="scientific">Marine Group III euryarchaeote</name>
    <dbReference type="NCBI Taxonomy" id="2173149"/>
    <lineage>
        <taxon>Archaea</taxon>
        <taxon>Methanobacteriati</taxon>
        <taxon>Thermoplasmatota</taxon>
        <taxon>Thermoplasmata</taxon>
        <taxon>Candidatus Thermoprofundales</taxon>
    </lineage>
</organism>
<dbReference type="PROSITE" id="PS01066">
    <property type="entry name" value="UPP_SYNTHASE"/>
    <property type="match status" value="1"/>
</dbReference>
<feature type="binding site" evidence="4">
    <location>
        <begin position="222"/>
        <end position="224"/>
    </location>
    <ligand>
        <name>substrate</name>
    </ligand>
</feature>
<comment type="function">
    <text evidence="4">Catalyzes the sequential condensation of isopentenyl diphosphate (IPP) with geranylgeranyl diphosphate (GGPP) to yield (2Z,6Z,10Z,14Z,18Z,22Z,26Z,30E,34E,38E)-undecaprenyl diphosphate (tritrans,heptacis-UPP). It is probably the precursor of glycosyl carrier lipids.</text>
</comment>
<dbReference type="GO" id="GO:0016094">
    <property type="term" value="P:polyprenol biosynthetic process"/>
    <property type="evidence" value="ECO:0007669"/>
    <property type="project" value="TreeGrafter"/>
</dbReference>
<dbReference type="GO" id="GO:0045547">
    <property type="term" value="F:ditrans,polycis-polyprenyl diphosphate synthase [(2E,6E)-farnesyl diphosphate specific] activity"/>
    <property type="evidence" value="ECO:0007669"/>
    <property type="project" value="TreeGrafter"/>
</dbReference>
<feature type="binding site" evidence="4">
    <location>
        <position position="97"/>
    </location>
    <ligand>
        <name>substrate</name>
    </ligand>
</feature>
<keyword evidence="3 4" id="KW-0460">Magnesium</keyword>
<comment type="catalytic activity">
    <reaction evidence="4">
        <text>geranylgeranyl diphosphate + 7 isopentenyl diphosphate = tri-trans,hepta-cis-undecaprenyl diphosphate + 7 diphosphate</text>
        <dbReference type="Rhea" id="RHEA:27622"/>
        <dbReference type="ChEBI" id="CHEBI:33019"/>
        <dbReference type="ChEBI" id="CHEBI:57533"/>
        <dbReference type="ChEBI" id="CHEBI:60388"/>
        <dbReference type="ChEBI" id="CHEBI:128769"/>
        <dbReference type="EC" id="2.5.1.89"/>
    </reaction>
</comment>